<dbReference type="Pfam" id="PF22931">
    <property type="entry name" value="SAM_TNK"/>
    <property type="match status" value="1"/>
</dbReference>
<evidence type="ECO:0000256" key="6">
    <source>
        <dbReference type="ARBA" id="ARBA00022679"/>
    </source>
</evidence>
<dbReference type="PRINTS" id="PR00109">
    <property type="entry name" value="TYRKINASE"/>
</dbReference>
<keyword evidence="7" id="KW-0479">Metal-binding</keyword>
<dbReference type="PROSITE" id="PS50011">
    <property type="entry name" value="PROTEIN_KINASE_DOM"/>
    <property type="match status" value="1"/>
</dbReference>
<evidence type="ECO:0000256" key="10">
    <source>
        <dbReference type="ARBA" id="ARBA00022840"/>
    </source>
</evidence>
<dbReference type="FunFam" id="1.10.510.10:FF:000080">
    <property type="entry name" value="Putative activated CDC42 kinase 1"/>
    <property type="match status" value="1"/>
</dbReference>
<evidence type="ECO:0000256" key="14">
    <source>
        <dbReference type="ARBA" id="ARBA00047899"/>
    </source>
</evidence>
<keyword evidence="8 16" id="KW-0547">Nucleotide-binding</keyword>
<dbReference type="Gene3D" id="4.10.680.10">
    <property type="entry name" value="Cdc42-like binding domain"/>
    <property type="match status" value="1"/>
</dbReference>
<evidence type="ECO:0000256" key="4">
    <source>
        <dbReference type="ARBA" id="ARBA00022490"/>
    </source>
</evidence>
<evidence type="ECO:0000256" key="5">
    <source>
        <dbReference type="ARBA" id="ARBA00022527"/>
    </source>
</evidence>
<reference evidence="19 20" key="1">
    <citation type="submission" date="2020-08" db="EMBL/GenBank/DDBJ databases">
        <authorList>
            <person name="Hejnol A."/>
        </authorList>
    </citation>
    <scope>NUCLEOTIDE SEQUENCE [LARGE SCALE GENOMIC DNA]</scope>
</reference>
<dbReference type="GO" id="GO:0046872">
    <property type="term" value="F:metal ion binding"/>
    <property type="evidence" value="ECO:0007669"/>
    <property type="project" value="UniProtKB-KW"/>
</dbReference>
<dbReference type="Proteomes" id="UP000549394">
    <property type="component" value="Unassembled WGS sequence"/>
</dbReference>
<dbReference type="Gene3D" id="1.10.8.10">
    <property type="entry name" value="DNA helicase RuvA subunit, C-terminal domain"/>
    <property type="match status" value="1"/>
</dbReference>
<keyword evidence="10 16" id="KW-0067">ATP-binding</keyword>
<dbReference type="InterPro" id="IPR020635">
    <property type="entry name" value="Tyr_kinase_cat_dom"/>
</dbReference>
<evidence type="ECO:0000256" key="7">
    <source>
        <dbReference type="ARBA" id="ARBA00022723"/>
    </source>
</evidence>
<keyword evidence="3" id="KW-0728">SH3 domain</keyword>
<dbReference type="InterPro" id="IPR001245">
    <property type="entry name" value="Ser-Thr/Tyr_kinase_cat_dom"/>
</dbReference>
<dbReference type="Gene3D" id="1.10.510.10">
    <property type="entry name" value="Transferase(Phosphotransferase) domain 1"/>
    <property type="match status" value="1"/>
</dbReference>
<dbReference type="CDD" id="cd05040">
    <property type="entry name" value="PTKc_Ack_like"/>
    <property type="match status" value="1"/>
</dbReference>
<keyword evidence="9" id="KW-0418">Kinase</keyword>
<accession>A0A7I8W019</accession>
<dbReference type="PANTHER" id="PTHR24418">
    <property type="entry name" value="TYROSINE-PROTEIN KINASE"/>
    <property type="match status" value="1"/>
</dbReference>
<dbReference type="EMBL" id="CAJFCJ010000013">
    <property type="protein sequence ID" value="CAD5121014.1"/>
    <property type="molecule type" value="Genomic_DNA"/>
</dbReference>
<evidence type="ECO:0000256" key="16">
    <source>
        <dbReference type="PROSITE-ProRule" id="PRU10141"/>
    </source>
</evidence>
<keyword evidence="11" id="KW-0460">Magnesium</keyword>
<dbReference type="GO" id="GO:0005524">
    <property type="term" value="F:ATP binding"/>
    <property type="evidence" value="ECO:0007669"/>
    <property type="project" value="UniProtKB-UniRule"/>
</dbReference>
<feature type="binding site" evidence="16">
    <location>
        <position position="140"/>
    </location>
    <ligand>
        <name>ATP</name>
        <dbReference type="ChEBI" id="CHEBI:30616"/>
    </ligand>
</feature>
<comment type="caution">
    <text evidence="19">The sequence shown here is derived from an EMBL/GenBank/DDBJ whole genome shotgun (WGS) entry which is preliminary data.</text>
</comment>
<sequence>MKRAEDEWLHQILDEIQLEQFFTPIKDELQVTRLEHFDFVKNEDLERIGMSRPAIRRLLDAVKRNKKPKLLSLFDRFFIQSSKNRKVDRSPQQLSLTPTLTCLVDERDLKVEDKLGDGSFGVVRLGIWKRGNESIKVALKILKTESLSIPGAIDDFVKEVNAMHALDHKNLIKLYGVALSQPLMMITELAPLGSLIDQLRKNPNRWMISALYELGIQIATGMAYLESKRFIHRDLAARNVLLESYKTAKIGDFGLVRALPSQDEYYVMSAESKVPFAWCAPESLKTRHFSHASDCWMFGVTLWEMFTHGREPWLGLNGSQILQKVDELNERLDQPPHCPNDLFELIKRCWAHSPAERPTFSALCHLLREVRPQAMRTLSSNDEEGQLKADPGDLLTVICGRNDRFFWICQNERTGEIGKVPRQILSSDRRVGKEDISKPFRDSFIHTGHMDCQGGKSWGSIKTIDQMYLQPLDPPDLRFDEEELGKSTASSTLNQVKTVLLPGTKATKQFSYKRFKDNDKQLIDDLTSSMSKKTDDFEKPLIDLSPTNQSKSEFSWDGPLSERCGSLPTALSEVTAPAVKDPFEIDLSKLNGSKKAEPLYDLPPLPNKAPTPSQYPTYSNIDNLPTYSNVGDSAVKWSAPTIEPSMRNGVQASYTHYYIKDSAPGGPECRQTNPGDGLTMLQAREAVKKVSKSVDGVSEEEAQAALLACKWNEERAVRYLQVETLFRLGIGSREKCEELLKKYSWDTQKAASALLDLASTGSTV</sequence>
<keyword evidence="13" id="KW-0968">Cytoplasmic vesicle</keyword>
<dbReference type="CDD" id="cd09539">
    <property type="entry name" value="SAM_TNK-like"/>
    <property type="match status" value="1"/>
</dbReference>
<keyword evidence="6" id="KW-0808">Transferase</keyword>
<comment type="subcellular location">
    <subcellularLocation>
        <location evidence="2">Cytoplasmic vesicle</location>
        <location evidence="2">Clathrin-coated vesicle</location>
    </subcellularLocation>
</comment>
<feature type="domain" description="Protein kinase" evidence="18">
    <location>
        <begin position="109"/>
        <end position="368"/>
    </location>
</feature>
<evidence type="ECO:0000256" key="11">
    <source>
        <dbReference type="ARBA" id="ARBA00022842"/>
    </source>
</evidence>
<organism evidence="19 20">
    <name type="scientific">Dimorphilus gyrociliatus</name>
    <dbReference type="NCBI Taxonomy" id="2664684"/>
    <lineage>
        <taxon>Eukaryota</taxon>
        <taxon>Metazoa</taxon>
        <taxon>Spiralia</taxon>
        <taxon>Lophotrochozoa</taxon>
        <taxon>Annelida</taxon>
        <taxon>Polychaeta</taxon>
        <taxon>Polychaeta incertae sedis</taxon>
        <taxon>Dinophilidae</taxon>
        <taxon>Dimorphilus</taxon>
    </lineage>
</organism>
<comment type="catalytic activity">
    <reaction evidence="14">
        <text>L-threonyl-[protein] + ATP = O-phospho-L-threonyl-[protein] + ADP + H(+)</text>
        <dbReference type="Rhea" id="RHEA:46608"/>
        <dbReference type="Rhea" id="RHEA-COMP:11060"/>
        <dbReference type="Rhea" id="RHEA-COMP:11605"/>
        <dbReference type="ChEBI" id="CHEBI:15378"/>
        <dbReference type="ChEBI" id="CHEBI:30013"/>
        <dbReference type="ChEBI" id="CHEBI:30616"/>
        <dbReference type="ChEBI" id="CHEBI:61977"/>
        <dbReference type="ChEBI" id="CHEBI:456216"/>
        <dbReference type="EC" id="2.7.11.1"/>
    </reaction>
</comment>
<dbReference type="InterPro" id="IPR049587">
    <property type="entry name" value="TNK-like_SAM"/>
</dbReference>
<dbReference type="Pfam" id="PF07714">
    <property type="entry name" value="PK_Tyr_Ser-Thr"/>
    <property type="match status" value="1"/>
</dbReference>
<dbReference type="GO" id="GO:0004674">
    <property type="term" value="F:protein serine/threonine kinase activity"/>
    <property type="evidence" value="ECO:0007669"/>
    <property type="project" value="UniProtKB-KW"/>
</dbReference>
<name>A0A7I8W019_9ANNE</name>
<dbReference type="InterPro" id="IPR011009">
    <property type="entry name" value="Kinase-like_dom_sf"/>
</dbReference>
<comment type="cofactor">
    <cofactor evidence="1">
        <name>Mg(2+)</name>
        <dbReference type="ChEBI" id="CHEBI:18420"/>
    </cofactor>
</comment>
<dbReference type="SUPFAM" id="SSF56112">
    <property type="entry name" value="Protein kinase-like (PK-like)"/>
    <property type="match status" value="1"/>
</dbReference>
<evidence type="ECO:0000256" key="8">
    <source>
        <dbReference type="ARBA" id="ARBA00022741"/>
    </source>
</evidence>
<keyword evidence="5" id="KW-0723">Serine/threonine-protein kinase</keyword>
<gene>
    <name evidence="19" type="ORF">DGYR_LOCUS9017</name>
</gene>
<keyword evidence="12" id="KW-0829">Tyrosine-protein kinase</keyword>
<evidence type="ECO:0000256" key="17">
    <source>
        <dbReference type="SAM" id="MobiDB-lite"/>
    </source>
</evidence>
<evidence type="ECO:0000256" key="13">
    <source>
        <dbReference type="ARBA" id="ARBA00023329"/>
    </source>
</evidence>
<evidence type="ECO:0000256" key="9">
    <source>
        <dbReference type="ARBA" id="ARBA00022777"/>
    </source>
</evidence>
<evidence type="ECO:0000256" key="3">
    <source>
        <dbReference type="ARBA" id="ARBA00022443"/>
    </source>
</evidence>
<dbReference type="InterPro" id="IPR037085">
    <property type="entry name" value="Cdc42-bd-like_dom_sf"/>
</dbReference>
<dbReference type="PROSITE" id="PS00107">
    <property type="entry name" value="PROTEIN_KINASE_ATP"/>
    <property type="match status" value="1"/>
</dbReference>
<dbReference type="InterPro" id="IPR050198">
    <property type="entry name" value="Non-receptor_tyrosine_kinases"/>
</dbReference>
<dbReference type="GO" id="GO:0030136">
    <property type="term" value="C:clathrin-coated vesicle"/>
    <property type="evidence" value="ECO:0007669"/>
    <property type="project" value="UniProtKB-SubCell"/>
</dbReference>
<dbReference type="SUPFAM" id="SSF46934">
    <property type="entry name" value="UBA-like"/>
    <property type="match status" value="1"/>
</dbReference>
<evidence type="ECO:0000313" key="20">
    <source>
        <dbReference type="Proteomes" id="UP000549394"/>
    </source>
</evidence>
<evidence type="ECO:0000256" key="1">
    <source>
        <dbReference type="ARBA" id="ARBA00001946"/>
    </source>
</evidence>
<keyword evidence="4" id="KW-0963">Cytoplasm</keyword>
<feature type="region of interest" description="Disordered" evidence="17">
    <location>
        <begin position="539"/>
        <end position="559"/>
    </location>
</feature>
<dbReference type="InterPro" id="IPR017441">
    <property type="entry name" value="Protein_kinase_ATP_BS"/>
</dbReference>
<comment type="similarity">
    <text evidence="15">Belongs to the protein kinase superfamily. Tyr protein kinase family.</text>
</comment>
<dbReference type="InterPro" id="IPR055175">
    <property type="entry name" value="ACK/TNK-like_SAM"/>
</dbReference>
<evidence type="ECO:0000256" key="2">
    <source>
        <dbReference type="ARBA" id="ARBA00004132"/>
    </source>
</evidence>
<dbReference type="OrthoDB" id="635774at2759"/>
<dbReference type="Gene3D" id="3.30.200.20">
    <property type="entry name" value="Phosphorylase Kinase, domain 1"/>
    <property type="match status" value="1"/>
</dbReference>
<dbReference type="InterPro" id="IPR008266">
    <property type="entry name" value="Tyr_kinase_AS"/>
</dbReference>
<dbReference type="InterPro" id="IPR000719">
    <property type="entry name" value="Prot_kinase_dom"/>
</dbReference>
<evidence type="ECO:0000313" key="19">
    <source>
        <dbReference type="EMBL" id="CAD5121014.1"/>
    </source>
</evidence>
<dbReference type="InterPro" id="IPR015116">
    <property type="entry name" value="Cdc42-bd-like"/>
</dbReference>
<dbReference type="SMART" id="SM00219">
    <property type="entry name" value="TyrKc"/>
    <property type="match status" value="1"/>
</dbReference>
<dbReference type="PROSITE" id="PS00109">
    <property type="entry name" value="PROTEIN_KINASE_TYR"/>
    <property type="match status" value="1"/>
</dbReference>
<dbReference type="InterPro" id="IPR009060">
    <property type="entry name" value="UBA-like_sf"/>
</dbReference>
<proteinExistence type="inferred from homology"/>
<dbReference type="FunFam" id="3.30.200.20:FF:000107">
    <property type="entry name" value="Putative activated CDC42 kinase 1"/>
    <property type="match status" value="1"/>
</dbReference>
<dbReference type="Pfam" id="PF09027">
    <property type="entry name" value="GTPase_binding"/>
    <property type="match status" value="1"/>
</dbReference>
<evidence type="ECO:0000259" key="18">
    <source>
        <dbReference type="PROSITE" id="PS50011"/>
    </source>
</evidence>
<protein>
    <submittedName>
        <fullName evidence="19">DgyrCDS9557</fullName>
    </submittedName>
</protein>
<evidence type="ECO:0000256" key="12">
    <source>
        <dbReference type="ARBA" id="ARBA00023137"/>
    </source>
</evidence>
<dbReference type="AlphaFoldDB" id="A0A7I8W019"/>
<keyword evidence="20" id="KW-1185">Reference proteome</keyword>
<evidence type="ECO:0000256" key="15">
    <source>
        <dbReference type="ARBA" id="ARBA00060742"/>
    </source>
</evidence>
<dbReference type="GO" id="GO:0004713">
    <property type="term" value="F:protein tyrosine kinase activity"/>
    <property type="evidence" value="ECO:0007669"/>
    <property type="project" value="UniProtKB-KW"/>
</dbReference>